<protein>
    <submittedName>
        <fullName evidence="2">Uncharacterized protein</fullName>
    </submittedName>
</protein>
<feature type="coiled-coil region" evidence="1">
    <location>
        <begin position="166"/>
        <end position="193"/>
    </location>
</feature>
<dbReference type="Proteomes" id="UP001153076">
    <property type="component" value="Unassembled WGS sequence"/>
</dbReference>
<keyword evidence="1" id="KW-0175">Coiled coil</keyword>
<organism evidence="2 3">
    <name type="scientific">Carnegiea gigantea</name>
    <dbReference type="NCBI Taxonomy" id="171969"/>
    <lineage>
        <taxon>Eukaryota</taxon>
        <taxon>Viridiplantae</taxon>
        <taxon>Streptophyta</taxon>
        <taxon>Embryophyta</taxon>
        <taxon>Tracheophyta</taxon>
        <taxon>Spermatophyta</taxon>
        <taxon>Magnoliopsida</taxon>
        <taxon>eudicotyledons</taxon>
        <taxon>Gunneridae</taxon>
        <taxon>Pentapetalae</taxon>
        <taxon>Caryophyllales</taxon>
        <taxon>Cactineae</taxon>
        <taxon>Cactaceae</taxon>
        <taxon>Cactoideae</taxon>
        <taxon>Echinocereeae</taxon>
        <taxon>Carnegiea</taxon>
    </lineage>
</organism>
<sequence length="226" mass="25580">MEAIKRQASKLREQVAKQQQALLRQIGHVDPEAINADEAEIAQHGRLGNFYSSTRAAKHFEKDMLHGIERFIIASSKQIEIERRFAHDCCSYQTGNHCSTSPLAEAALHVGASRNICKQLRALVKSAELEDARHLTRRYDKLWQDVEDQAAEVQRLRSKPIEGPKSGEHVIKLQAAEEKLDELKSRLKALGTEATSAMQSVEDQQQQMTFQQLVIMVWLFCNPAAH</sequence>
<reference evidence="2" key="1">
    <citation type="submission" date="2022-04" db="EMBL/GenBank/DDBJ databases">
        <title>Carnegiea gigantea Genome sequencing and assembly v2.</title>
        <authorList>
            <person name="Copetti D."/>
            <person name="Sanderson M.J."/>
            <person name="Burquez A."/>
            <person name="Wojciechowski M.F."/>
        </authorList>
    </citation>
    <scope>NUCLEOTIDE SEQUENCE</scope>
    <source>
        <strain evidence="2">SGP5-SGP5p</strain>
        <tissue evidence="2">Aerial part</tissue>
    </source>
</reference>
<gene>
    <name evidence="2" type="ORF">Cgig2_033505</name>
</gene>
<keyword evidence="3" id="KW-1185">Reference proteome</keyword>
<evidence type="ECO:0000313" key="2">
    <source>
        <dbReference type="EMBL" id="KAJ8432632.1"/>
    </source>
</evidence>
<dbReference type="SUPFAM" id="SSF103657">
    <property type="entry name" value="BAR/IMD domain-like"/>
    <property type="match status" value="1"/>
</dbReference>
<comment type="caution">
    <text evidence="2">The sequence shown here is derived from an EMBL/GenBank/DDBJ whole genome shotgun (WGS) entry which is preliminary data.</text>
</comment>
<dbReference type="EMBL" id="JAKOGI010000595">
    <property type="protein sequence ID" value="KAJ8432632.1"/>
    <property type="molecule type" value="Genomic_DNA"/>
</dbReference>
<name>A0A9Q1JXF7_9CARY</name>
<dbReference type="OrthoDB" id="6019202at2759"/>
<accession>A0A9Q1JXF7</accession>
<evidence type="ECO:0000313" key="3">
    <source>
        <dbReference type="Proteomes" id="UP001153076"/>
    </source>
</evidence>
<evidence type="ECO:0000256" key="1">
    <source>
        <dbReference type="SAM" id="Coils"/>
    </source>
</evidence>
<dbReference type="InterPro" id="IPR027267">
    <property type="entry name" value="AH/BAR_dom_sf"/>
</dbReference>
<proteinExistence type="predicted"/>
<dbReference type="AlphaFoldDB" id="A0A9Q1JXF7"/>